<dbReference type="Proteomes" id="UP001172386">
    <property type="component" value="Unassembled WGS sequence"/>
</dbReference>
<dbReference type="EMBL" id="JAPDRQ010000097">
    <property type="protein sequence ID" value="KAJ9655412.1"/>
    <property type="molecule type" value="Genomic_DNA"/>
</dbReference>
<accession>A0ACC3A5G8</accession>
<protein>
    <submittedName>
        <fullName evidence="1">Uncharacterized protein</fullName>
    </submittedName>
</protein>
<gene>
    <name evidence="1" type="ORF">H2198_005716</name>
</gene>
<proteinExistence type="predicted"/>
<organism evidence="1 2">
    <name type="scientific">Neophaeococcomyces mojaviensis</name>
    <dbReference type="NCBI Taxonomy" id="3383035"/>
    <lineage>
        <taxon>Eukaryota</taxon>
        <taxon>Fungi</taxon>
        <taxon>Dikarya</taxon>
        <taxon>Ascomycota</taxon>
        <taxon>Pezizomycotina</taxon>
        <taxon>Eurotiomycetes</taxon>
        <taxon>Chaetothyriomycetidae</taxon>
        <taxon>Chaetothyriales</taxon>
        <taxon>Chaetothyriales incertae sedis</taxon>
        <taxon>Neophaeococcomyces</taxon>
    </lineage>
</organism>
<keyword evidence="2" id="KW-1185">Reference proteome</keyword>
<evidence type="ECO:0000313" key="2">
    <source>
        <dbReference type="Proteomes" id="UP001172386"/>
    </source>
</evidence>
<evidence type="ECO:0000313" key="1">
    <source>
        <dbReference type="EMBL" id="KAJ9655412.1"/>
    </source>
</evidence>
<name>A0ACC3A5G8_9EURO</name>
<reference evidence="1" key="1">
    <citation type="submission" date="2022-10" db="EMBL/GenBank/DDBJ databases">
        <title>Culturing micro-colonial fungi from biological soil crusts in the Mojave desert and describing Neophaeococcomyces mojavensis, and introducing the new genera and species Taxawa tesnikishii.</title>
        <authorList>
            <person name="Kurbessoian T."/>
            <person name="Stajich J.E."/>
        </authorList>
    </citation>
    <scope>NUCLEOTIDE SEQUENCE</scope>
    <source>
        <strain evidence="1">JES_112</strain>
    </source>
</reference>
<sequence length="703" mass="79773">MLRSSSHLAELLRMRIEPLEVTEEESSPPPHSWPAKHRTLKSGRYHLVSLKDRNNTAFESPSEGASAGTATACGVKFVYDRKLSATDTPRVIRLLKVLPGRERDPIVCELHYIALDHSPYYEAISYCWGSQVNSVTIDCNGQPLRITENLSAAIMALRPRGESLLVWADAVCIDQESIEEKNSQVPVMRLIYQNAAKVQVWLGHDTPAKTCWEAFDLLQQLYHGYSKLGWNFDIFTKQPVGEVLGSHQLPPLSDSSWASLLELARRPWFTRAWIIQEVIVSRRALLRCENMELPWKTFCFGFLFAMRAGLLTYQPTILRHPFAYQHLVALIVTYVCFVDSTYEQFDLLSLLQSHRCVDATDPKDKIYALLGLSAEIESQKHELIPNYVLPTEEIYAEVSRSIISKAPTLDLLGVPRAVSSPLTERISSWVTDWSVRHLGSSFTSKSLQGDYMFNFNATPAHIPKQITFRGSSLILNGHIFDIIVQVGKVMTPFKLPPVSQRTTSEFSISAPGAASRMLHILLVLQDWRSMNEGFSSIRPYKGTPDALLKVFCRTIYLDKMPEGYDLTQITQDYGRYYYRLVSLILSYIFRYSVAFKVLEWWEARLMRHALIRAGENTKATSFPDMIARTVERRMVITKSGYLGLAPELAEPGQCIALVKGAKVPLVLRLKENAKWELIGDCYIHGIMHGEAFEVQKCIDIEVE</sequence>
<comment type="caution">
    <text evidence="1">The sequence shown here is derived from an EMBL/GenBank/DDBJ whole genome shotgun (WGS) entry which is preliminary data.</text>
</comment>